<gene>
    <name evidence="1" type="ORF">M9Y10_020159</name>
</gene>
<proteinExistence type="predicted"/>
<dbReference type="InterPro" id="IPR036770">
    <property type="entry name" value="Ankyrin_rpt-contain_sf"/>
</dbReference>
<dbReference type="Gene3D" id="1.25.40.20">
    <property type="entry name" value="Ankyrin repeat-containing domain"/>
    <property type="match status" value="1"/>
</dbReference>
<dbReference type="SUPFAM" id="SSF140860">
    <property type="entry name" value="Pseudo ankyrin repeat-like"/>
    <property type="match status" value="1"/>
</dbReference>
<dbReference type="InterPro" id="IPR002110">
    <property type="entry name" value="Ankyrin_rpt"/>
</dbReference>
<dbReference type="Pfam" id="PF12796">
    <property type="entry name" value="Ank_2"/>
    <property type="match status" value="1"/>
</dbReference>
<reference evidence="1 2" key="1">
    <citation type="submission" date="2024-04" db="EMBL/GenBank/DDBJ databases">
        <title>Tritrichomonas musculus Genome.</title>
        <authorList>
            <person name="Alves-Ferreira E."/>
            <person name="Grigg M."/>
            <person name="Lorenzi H."/>
            <person name="Galac M."/>
        </authorList>
    </citation>
    <scope>NUCLEOTIDE SEQUENCE [LARGE SCALE GENOMIC DNA]</scope>
    <source>
        <strain evidence="1 2">EAF2021</strain>
    </source>
</reference>
<organism evidence="1 2">
    <name type="scientific">Tritrichomonas musculus</name>
    <dbReference type="NCBI Taxonomy" id="1915356"/>
    <lineage>
        <taxon>Eukaryota</taxon>
        <taxon>Metamonada</taxon>
        <taxon>Parabasalia</taxon>
        <taxon>Tritrichomonadida</taxon>
        <taxon>Tritrichomonadidae</taxon>
        <taxon>Tritrichomonas</taxon>
    </lineage>
</organism>
<protein>
    <recommendedName>
        <fullName evidence="3">Ankyrin repeat protein</fullName>
    </recommendedName>
</protein>
<keyword evidence="2" id="KW-1185">Reference proteome</keyword>
<dbReference type="Proteomes" id="UP001470230">
    <property type="component" value="Unassembled WGS sequence"/>
</dbReference>
<evidence type="ECO:0000313" key="1">
    <source>
        <dbReference type="EMBL" id="KAK8846154.1"/>
    </source>
</evidence>
<sequence>MTSEKTPIEFAIEKRNAGIIQLLAQNEKIAINQFSTISDLNEDQEITALCTAAESRNSEIDKVLLTSKNIDCNLQC</sequence>
<dbReference type="EMBL" id="JAPFFF010000029">
    <property type="protein sequence ID" value="KAK8846154.1"/>
    <property type="molecule type" value="Genomic_DNA"/>
</dbReference>
<evidence type="ECO:0000313" key="2">
    <source>
        <dbReference type="Proteomes" id="UP001470230"/>
    </source>
</evidence>
<comment type="caution">
    <text evidence="1">The sequence shown here is derived from an EMBL/GenBank/DDBJ whole genome shotgun (WGS) entry which is preliminary data.</text>
</comment>
<evidence type="ECO:0008006" key="3">
    <source>
        <dbReference type="Google" id="ProtNLM"/>
    </source>
</evidence>
<accession>A0ABR2HFD6</accession>
<name>A0ABR2HFD6_9EUKA</name>